<evidence type="ECO:0000313" key="3">
    <source>
        <dbReference type="Proteomes" id="UP000007796"/>
    </source>
</evidence>
<accession>F0X6V9</accession>
<dbReference type="HOGENOM" id="CLU_1594718_0_0_1"/>
<sequence length="167" mass="18820">MTRTRLQQKGLTDGLSQNGHYTQKEPKRTGQLYRRNFPPTFWDSLSRVPLTRRALGELDRRNSIRGAPGPAELTASTADLVRFARHGGADLRHLRGVWLQGLLAKDKRGTDVGLVSCTEKNGPEHDFPPPCIFQSPRHADRVDRGSRSFFYNQTELGVRSCFPAAYD</sequence>
<dbReference type="OrthoDB" id="5154086at2759"/>
<protein>
    <submittedName>
        <fullName evidence="2">Uncharacterized protein</fullName>
    </submittedName>
</protein>
<evidence type="ECO:0000256" key="1">
    <source>
        <dbReference type="SAM" id="MobiDB-lite"/>
    </source>
</evidence>
<keyword evidence="3" id="KW-1185">Reference proteome</keyword>
<organism evidence="3">
    <name type="scientific">Grosmannia clavigera (strain kw1407 / UAMH 11150)</name>
    <name type="common">Blue stain fungus</name>
    <name type="synonym">Graphiocladiella clavigera</name>
    <dbReference type="NCBI Taxonomy" id="655863"/>
    <lineage>
        <taxon>Eukaryota</taxon>
        <taxon>Fungi</taxon>
        <taxon>Dikarya</taxon>
        <taxon>Ascomycota</taxon>
        <taxon>Pezizomycotina</taxon>
        <taxon>Sordariomycetes</taxon>
        <taxon>Sordariomycetidae</taxon>
        <taxon>Ophiostomatales</taxon>
        <taxon>Ophiostomataceae</taxon>
        <taxon>Leptographium</taxon>
    </lineage>
</organism>
<name>F0X6V9_GROCL</name>
<proteinExistence type="predicted"/>
<dbReference type="AlphaFoldDB" id="F0X6V9"/>
<dbReference type="InParanoid" id="F0X6V9"/>
<reference evidence="2 3" key="1">
    <citation type="journal article" date="2011" name="Proc. Natl. Acad. Sci. U.S.A.">
        <title>Genome and transcriptome analyses of the mountain pine beetle-fungal symbiont Grosmannia clavigera, a lodgepole pine pathogen.</title>
        <authorList>
            <person name="DiGuistini S."/>
            <person name="Wang Y."/>
            <person name="Liao N.Y."/>
            <person name="Taylor G."/>
            <person name="Tanguay P."/>
            <person name="Feau N."/>
            <person name="Henrissat B."/>
            <person name="Chan S.K."/>
            <person name="Hesse-Orce U."/>
            <person name="Alamouti S.M."/>
            <person name="Tsui C.K.M."/>
            <person name="Docking R.T."/>
            <person name="Levasseur A."/>
            <person name="Haridas S."/>
            <person name="Robertson G."/>
            <person name="Birol I."/>
            <person name="Holt R.A."/>
            <person name="Marra M.A."/>
            <person name="Hamelin R.C."/>
            <person name="Hirst M."/>
            <person name="Jones S.J.M."/>
            <person name="Bohlmann J."/>
            <person name="Breuil C."/>
        </authorList>
    </citation>
    <scope>NUCLEOTIDE SEQUENCE [LARGE SCALE GENOMIC DNA]</scope>
    <source>
        <strain evidence="3">kw1407 / UAMH 11150</strain>
    </source>
</reference>
<gene>
    <name evidence="2" type="ORF">CMQ_6669</name>
</gene>
<dbReference type="EMBL" id="GL629729">
    <property type="protein sequence ID" value="EFX06348.1"/>
    <property type="molecule type" value="Genomic_DNA"/>
</dbReference>
<feature type="region of interest" description="Disordered" evidence="1">
    <location>
        <begin position="1"/>
        <end position="30"/>
    </location>
</feature>
<dbReference type="Proteomes" id="UP000007796">
    <property type="component" value="Unassembled WGS sequence"/>
</dbReference>
<dbReference type="RefSeq" id="XP_014175830.1">
    <property type="nucleotide sequence ID" value="XM_014320355.1"/>
</dbReference>
<feature type="compositionally biased region" description="Polar residues" evidence="1">
    <location>
        <begin position="1"/>
        <end position="21"/>
    </location>
</feature>
<evidence type="ECO:0000313" key="2">
    <source>
        <dbReference type="EMBL" id="EFX06348.1"/>
    </source>
</evidence>
<dbReference type="GeneID" id="25980127"/>